<evidence type="ECO:0000256" key="3">
    <source>
        <dbReference type="ARBA" id="ARBA00023274"/>
    </source>
</evidence>
<evidence type="ECO:0000256" key="2">
    <source>
        <dbReference type="ARBA" id="ARBA00022980"/>
    </source>
</evidence>
<dbReference type="GO" id="GO:1990904">
    <property type="term" value="C:ribonucleoprotein complex"/>
    <property type="evidence" value="ECO:0007669"/>
    <property type="project" value="UniProtKB-KW"/>
</dbReference>
<dbReference type="GO" id="GO:0005840">
    <property type="term" value="C:ribosome"/>
    <property type="evidence" value="ECO:0007669"/>
    <property type="project" value="UniProtKB-KW"/>
</dbReference>
<organism evidence="5">
    <name type="scientific">Coralloluteibacterium stylophorae</name>
    <dbReference type="NCBI Taxonomy" id="1776034"/>
    <lineage>
        <taxon>Bacteria</taxon>
        <taxon>Pseudomonadati</taxon>
        <taxon>Pseudomonadota</taxon>
        <taxon>Gammaproteobacteria</taxon>
        <taxon>Lysobacterales</taxon>
        <taxon>Lysobacteraceae</taxon>
        <taxon>Coralloluteibacterium</taxon>
    </lineage>
</organism>
<evidence type="ECO:0000313" key="6">
    <source>
        <dbReference type="EMBL" id="MBS7456523.1"/>
    </source>
</evidence>
<accession>A0A8J7VUZ7</accession>
<name>A0A8J7VUZ7_9GAMM</name>
<evidence type="ECO:0000313" key="7">
    <source>
        <dbReference type="Proteomes" id="UP000675747"/>
    </source>
</evidence>
<comment type="caution">
    <text evidence="5">The sequence shown here is derived from an EMBL/GenBank/DDBJ whole genome shotgun (WGS) entry which is preliminary data.</text>
</comment>
<feature type="compositionally biased region" description="Basic residues" evidence="4">
    <location>
        <begin position="44"/>
        <end position="54"/>
    </location>
</feature>
<dbReference type="InterPro" id="IPR030826">
    <property type="entry name" value="Ribosomal_bTHX/bTHXc/bTHXm"/>
</dbReference>
<keyword evidence="2 5" id="KW-0689">Ribosomal protein</keyword>
<reference evidence="6 7" key="1">
    <citation type="journal article" date="2021" name="Microbiol. Resour. Announc.">
        <title>Draft Genome Sequence of Coralloluteibacterium stylophorae LMG 29479T.</title>
        <authorList>
            <person name="Karlyshev A.V."/>
            <person name="Kudryashova E.B."/>
            <person name="Ariskina E.V."/>
            <person name="Conroy A.P."/>
            <person name="Abidueva E.Y."/>
        </authorList>
    </citation>
    <scope>NUCLEOTIDE SEQUENCE [LARGE SCALE GENOMIC DNA]</scope>
    <source>
        <strain evidence="6 7">LMG 29479</strain>
    </source>
</reference>
<dbReference type="RefSeq" id="WP_211927623.1">
    <property type="nucleotide sequence ID" value="NZ_JAGQFT020000003.1"/>
</dbReference>
<dbReference type="AlphaFoldDB" id="A0A8J7VUZ7"/>
<dbReference type="EMBL" id="JAGQFT020000003">
    <property type="protein sequence ID" value="MBS7456523.1"/>
    <property type="molecule type" value="Genomic_DNA"/>
</dbReference>
<proteinExistence type="inferred from homology"/>
<dbReference type="EMBL" id="JAGQFT010000168">
    <property type="protein sequence ID" value="MBR0563725.1"/>
    <property type="molecule type" value="Genomic_DNA"/>
</dbReference>
<dbReference type="Proteomes" id="UP000675747">
    <property type="component" value="Unassembled WGS sequence"/>
</dbReference>
<dbReference type="NCBIfam" id="TIGR04560">
    <property type="entry name" value="ribo_THX"/>
    <property type="match status" value="1"/>
</dbReference>
<protein>
    <submittedName>
        <fullName evidence="5">30S ribosomal protein THX</fullName>
    </submittedName>
</protein>
<comment type="similarity">
    <text evidence="1">Belongs to the bacterial ribosomal protein bTHX family.</text>
</comment>
<evidence type="ECO:0000313" key="5">
    <source>
        <dbReference type="EMBL" id="MBR0563725.1"/>
    </source>
</evidence>
<feature type="region of interest" description="Disordered" evidence="4">
    <location>
        <begin position="1"/>
        <end position="54"/>
    </location>
</feature>
<evidence type="ECO:0000256" key="1">
    <source>
        <dbReference type="ARBA" id="ARBA00010834"/>
    </source>
</evidence>
<sequence>MGKGDKRTAKGKRFASSHGNARPQTTVKATAKIATPKAAVAKKAPAKKAAAKKA</sequence>
<gene>
    <name evidence="6" type="ORF">KB893_005145</name>
    <name evidence="5" type="ORF">KB893_14570</name>
</gene>
<evidence type="ECO:0000256" key="4">
    <source>
        <dbReference type="SAM" id="MobiDB-lite"/>
    </source>
</evidence>
<feature type="compositionally biased region" description="Low complexity" evidence="4">
    <location>
        <begin position="25"/>
        <end position="43"/>
    </location>
</feature>
<keyword evidence="3" id="KW-0687">Ribonucleoprotein</keyword>
<keyword evidence="7" id="KW-1185">Reference proteome</keyword>
<reference evidence="5" key="2">
    <citation type="submission" date="2021-04" db="EMBL/GenBank/DDBJ databases">
        <authorList>
            <person name="Karlyshev A.V."/>
        </authorList>
    </citation>
    <scope>NUCLEOTIDE SEQUENCE</scope>
    <source>
        <strain evidence="5">LMG 29479</strain>
    </source>
</reference>